<evidence type="ECO:0000256" key="2">
    <source>
        <dbReference type="ARBA" id="ARBA00023125"/>
    </source>
</evidence>
<dbReference type="RefSeq" id="WP_133682498.1">
    <property type="nucleotide sequence ID" value="NZ_SNZP01000012.1"/>
</dbReference>
<reference evidence="5 6" key="1">
    <citation type="submission" date="2019-03" db="EMBL/GenBank/DDBJ databases">
        <title>Genomic Encyclopedia of Type Strains, Phase III (KMG-III): the genomes of soil and plant-associated and newly described type strains.</title>
        <authorList>
            <person name="Whitman W."/>
        </authorList>
    </citation>
    <scope>NUCLEOTIDE SEQUENCE [LARGE SCALE GENOMIC DNA]</scope>
    <source>
        <strain evidence="5 6">CECT 8976</strain>
    </source>
</reference>
<organism evidence="5 6">
    <name type="scientific">Paludibacterium purpuratum</name>
    <dbReference type="NCBI Taxonomy" id="1144873"/>
    <lineage>
        <taxon>Bacteria</taxon>
        <taxon>Pseudomonadati</taxon>
        <taxon>Pseudomonadota</taxon>
        <taxon>Betaproteobacteria</taxon>
        <taxon>Neisseriales</taxon>
        <taxon>Chromobacteriaceae</taxon>
        <taxon>Paludibacterium</taxon>
    </lineage>
</organism>
<dbReference type="InterPro" id="IPR036388">
    <property type="entry name" value="WH-like_DNA-bd_sf"/>
</dbReference>
<dbReference type="GO" id="GO:0003677">
    <property type="term" value="F:DNA binding"/>
    <property type="evidence" value="ECO:0007669"/>
    <property type="project" value="UniProtKB-KW"/>
</dbReference>
<dbReference type="InterPro" id="IPR011991">
    <property type="entry name" value="ArsR-like_HTH"/>
</dbReference>
<keyword evidence="1" id="KW-0805">Transcription regulation</keyword>
<dbReference type="PANTHER" id="PTHR43132:SF9">
    <property type="entry name" value="ARSR FAMILY TRANSCRIPTIONAL REGULATORY PROTEIN"/>
    <property type="match status" value="1"/>
</dbReference>
<proteinExistence type="predicted"/>
<dbReference type="InterPro" id="IPR001845">
    <property type="entry name" value="HTH_ArsR_DNA-bd_dom"/>
</dbReference>
<evidence type="ECO:0000313" key="6">
    <source>
        <dbReference type="Proteomes" id="UP000295611"/>
    </source>
</evidence>
<comment type="caution">
    <text evidence="5">The sequence shown here is derived from an EMBL/GenBank/DDBJ whole genome shotgun (WGS) entry which is preliminary data.</text>
</comment>
<protein>
    <submittedName>
        <fullName evidence="5">ArsR family transcriptional regulator</fullName>
    </submittedName>
</protein>
<dbReference type="CDD" id="cd00090">
    <property type="entry name" value="HTH_ARSR"/>
    <property type="match status" value="1"/>
</dbReference>
<evidence type="ECO:0000313" key="5">
    <source>
        <dbReference type="EMBL" id="TDR73862.1"/>
    </source>
</evidence>
<keyword evidence="2" id="KW-0238">DNA-binding</keyword>
<dbReference type="PRINTS" id="PR00778">
    <property type="entry name" value="HTHARSR"/>
</dbReference>
<dbReference type="SMART" id="SM00418">
    <property type="entry name" value="HTH_ARSR"/>
    <property type="match status" value="1"/>
</dbReference>
<dbReference type="InterPro" id="IPR051011">
    <property type="entry name" value="Metal_resp_trans_reg"/>
</dbReference>
<dbReference type="EMBL" id="SNZP01000012">
    <property type="protein sequence ID" value="TDR73862.1"/>
    <property type="molecule type" value="Genomic_DNA"/>
</dbReference>
<dbReference type="Pfam" id="PF12840">
    <property type="entry name" value="HTH_20"/>
    <property type="match status" value="1"/>
</dbReference>
<evidence type="ECO:0000256" key="3">
    <source>
        <dbReference type="ARBA" id="ARBA00023163"/>
    </source>
</evidence>
<evidence type="ECO:0000256" key="1">
    <source>
        <dbReference type="ARBA" id="ARBA00023015"/>
    </source>
</evidence>
<dbReference type="OrthoDB" id="5296924at2"/>
<dbReference type="GO" id="GO:0003700">
    <property type="term" value="F:DNA-binding transcription factor activity"/>
    <property type="evidence" value="ECO:0007669"/>
    <property type="project" value="InterPro"/>
</dbReference>
<dbReference type="Proteomes" id="UP000295611">
    <property type="component" value="Unassembled WGS sequence"/>
</dbReference>
<keyword evidence="3" id="KW-0804">Transcription</keyword>
<dbReference type="NCBIfam" id="NF033788">
    <property type="entry name" value="HTH_metalloreg"/>
    <property type="match status" value="1"/>
</dbReference>
<dbReference type="AlphaFoldDB" id="A0A4R7AZM1"/>
<dbReference type="SUPFAM" id="SSF46785">
    <property type="entry name" value="Winged helix' DNA-binding domain"/>
    <property type="match status" value="1"/>
</dbReference>
<sequence length="114" mass="12685">MAQLPDQALEQVAQYFQALAEPTRLKILNELRAGERNVGELAQACACTLANVSKHLSVLAKHGLVMREARGTSVYYRISDPNIYALCDLVCGNILRQLDKQSQFAELIRQANEP</sequence>
<keyword evidence="6" id="KW-1185">Reference proteome</keyword>
<accession>A0A4R7AZM1</accession>
<dbReference type="InterPro" id="IPR036390">
    <property type="entry name" value="WH_DNA-bd_sf"/>
</dbReference>
<name>A0A4R7AZM1_9NEIS</name>
<dbReference type="PROSITE" id="PS50987">
    <property type="entry name" value="HTH_ARSR_2"/>
    <property type="match status" value="1"/>
</dbReference>
<dbReference type="PANTHER" id="PTHR43132">
    <property type="entry name" value="ARSENICAL RESISTANCE OPERON REPRESSOR ARSR-RELATED"/>
    <property type="match status" value="1"/>
</dbReference>
<dbReference type="Gene3D" id="1.10.10.10">
    <property type="entry name" value="Winged helix-like DNA-binding domain superfamily/Winged helix DNA-binding domain"/>
    <property type="match status" value="1"/>
</dbReference>
<evidence type="ECO:0000259" key="4">
    <source>
        <dbReference type="PROSITE" id="PS50987"/>
    </source>
</evidence>
<feature type="domain" description="HTH arsR-type" evidence="4">
    <location>
        <begin position="4"/>
        <end position="98"/>
    </location>
</feature>
<gene>
    <name evidence="5" type="ORF">DFP86_11266</name>
</gene>